<gene>
    <name evidence="3" type="ORF">M8523_19640</name>
</gene>
<dbReference type="Gene3D" id="3.90.1300.10">
    <property type="entry name" value="Amidase signature (AS) domain"/>
    <property type="match status" value="1"/>
</dbReference>
<comment type="caution">
    <text evidence="3">The sequence shown here is derived from an EMBL/GenBank/DDBJ whole genome shotgun (WGS) entry which is preliminary data.</text>
</comment>
<organism evidence="3 4">
    <name type="scientific">Lichenifustis flavocetrariae</name>
    <dbReference type="NCBI Taxonomy" id="2949735"/>
    <lineage>
        <taxon>Bacteria</taxon>
        <taxon>Pseudomonadati</taxon>
        <taxon>Pseudomonadota</taxon>
        <taxon>Alphaproteobacteria</taxon>
        <taxon>Hyphomicrobiales</taxon>
        <taxon>Lichenihabitantaceae</taxon>
        <taxon>Lichenifustis</taxon>
    </lineage>
</organism>
<sequence>MRSPLSLQGTLQAVAEGAFPPAQAVDRCWARAQHYEPDLQAFAFLPEAAPPAGTGPLAGVAVAIKDLIDTADMPTSYGAAVLRGHRPSADAAIVQRLRARGATVIGKTVTTEFAHQQPGPTRNPWNLDHTPGGSSSGSAAAVAAGIVPLAFGTQTMGSVIRPAAFCGIVGFKPTFGTIPRDGVHPLCQALDHVGLFARCVPDVILAMQLLGFLDPGKIGLGRPLRLAALPLIDATIEPAQRHVMDSALRLLRDAGHAVEDLALPSGFDDVPAIVDTLLAYEAAGHFGALVSQHGDAISASIRGLVMRGQGLGAEDYRAALAKQTVLREVYATIAAPYDAVLTIPAAGEAPHGLAWTGDPRFCAPWSVLGVPALTVPVGFGPSGLPLGLQVVGHWGGDAGLLQVGARLADLFPPIHPPPAYGQDFGDSM</sequence>
<dbReference type="GO" id="GO:0003824">
    <property type="term" value="F:catalytic activity"/>
    <property type="evidence" value="ECO:0007669"/>
    <property type="project" value="InterPro"/>
</dbReference>
<dbReference type="RefSeq" id="WP_282586612.1">
    <property type="nucleotide sequence ID" value="NZ_JAMOIM010000014.1"/>
</dbReference>
<evidence type="ECO:0000256" key="1">
    <source>
        <dbReference type="ARBA" id="ARBA00009199"/>
    </source>
</evidence>
<dbReference type="EMBL" id="JAMOIM010000014">
    <property type="protein sequence ID" value="MCW6510236.1"/>
    <property type="molecule type" value="Genomic_DNA"/>
</dbReference>
<dbReference type="InterPro" id="IPR036928">
    <property type="entry name" value="AS_sf"/>
</dbReference>
<feature type="domain" description="Amidase" evidence="2">
    <location>
        <begin position="51"/>
        <end position="401"/>
    </location>
</feature>
<dbReference type="InterPro" id="IPR023631">
    <property type="entry name" value="Amidase_dom"/>
</dbReference>
<protein>
    <submittedName>
        <fullName evidence="3">Amidase</fullName>
    </submittedName>
</protein>
<dbReference type="Proteomes" id="UP001165667">
    <property type="component" value="Unassembled WGS sequence"/>
</dbReference>
<comment type="similarity">
    <text evidence="1">Belongs to the amidase family.</text>
</comment>
<dbReference type="InterPro" id="IPR000120">
    <property type="entry name" value="Amidase"/>
</dbReference>
<evidence type="ECO:0000313" key="4">
    <source>
        <dbReference type="Proteomes" id="UP001165667"/>
    </source>
</evidence>
<evidence type="ECO:0000259" key="2">
    <source>
        <dbReference type="Pfam" id="PF01425"/>
    </source>
</evidence>
<dbReference type="PANTHER" id="PTHR11895">
    <property type="entry name" value="TRANSAMIDASE"/>
    <property type="match status" value="1"/>
</dbReference>
<evidence type="ECO:0000313" key="3">
    <source>
        <dbReference type="EMBL" id="MCW6510236.1"/>
    </source>
</evidence>
<proteinExistence type="inferred from homology"/>
<dbReference type="SUPFAM" id="SSF75304">
    <property type="entry name" value="Amidase signature (AS) enzymes"/>
    <property type="match status" value="1"/>
</dbReference>
<reference evidence="3" key="1">
    <citation type="submission" date="2022-05" db="EMBL/GenBank/DDBJ databases">
        <authorList>
            <person name="Pankratov T."/>
        </authorList>
    </citation>
    <scope>NUCLEOTIDE SEQUENCE</scope>
    <source>
        <strain evidence="3">BP6-180914</strain>
    </source>
</reference>
<dbReference type="PANTHER" id="PTHR11895:SF151">
    <property type="entry name" value="GLUTAMYL-TRNA(GLN) AMIDOTRANSFERASE SUBUNIT A"/>
    <property type="match status" value="1"/>
</dbReference>
<dbReference type="AlphaFoldDB" id="A0AA41YX74"/>
<keyword evidence="4" id="KW-1185">Reference proteome</keyword>
<dbReference type="Pfam" id="PF01425">
    <property type="entry name" value="Amidase"/>
    <property type="match status" value="1"/>
</dbReference>
<name>A0AA41YX74_9HYPH</name>
<accession>A0AA41YX74</accession>